<proteinExistence type="inferred from homology"/>
<reference evidence="3 4" key="1">
    <citation type="journal article" date="2009" name="Appl. Environ. Microbiol.">
        <title>Community genomic and proteomic analyses of chemoautotrophic iron-oxidizing "Leptospirillum rubarum" (Group II) and "Leptospirillum ferrodiazotrophum" (Group III) bacteria in acid mine drainage biofilms.</title>
        <authorList>
            <person name="Goltsman D.S."/>
            <person name="Denef V.J."/>
            <person name="Singer S.W."/>
            <person name="VerBerkmoes N.C."/>
            <person name="Lefsrud M."/>
            <person name="Mueller R.S."/>
            <person name="Dick G.J."/>
            <person name="Sun C.L."/>
            <person name="Wheeler K.E."/>
            <person name="Zemla A."/>
            <person name="Baker B.J."/>
            <person name="Hauser L."/>
            <person name="Land M."/>
            <person name="Shah M.B."/>
            <person name="Thelen M.P."/>
            <person name="Hettich R.L."/>
            <person name="Banfield J.F."/>
        </authorList>
    </citation>
    <scope>NUCLEOTIDE SEQUENCE [LARGE SCALE GENOMIC DNA]</scope>
</reference>
<evidence type="ECO:0000313" key="4">
    <source>
        <dbReference type="Proteomes" id="UP000009374"/>
    </source>
</evidence>
<comment type="similarity">
    <text evidence="1 2">Belongs to the phD/YefM antitoxin family.</text>
</comment>
<comment type="function">
    <text evidence="2">Antitoxin component of a type II toxin-antitoxin (TA) system.</text>
</comment>
<organism evidence="3 4">
    <name type="scientific">Leptospirillum ferrodiazotrophum</name>
    <dbReference type="NCBI Taxonomy" id="412449"/>
    <lineage>
        <taxon>Bacteria</taxon>
        <taxon>Pseudomonadati</taxon>
        <taxon>Nitrospirota</taxon>
        <taxon>Nitrospiria</taxon>
        <taxon>Nitrospirales</taxon>
        <taxon>Nitrospiraceae</taxon>
        <taxon>Leptospirillum</taxon>
    </lineage>
</organism>
<dbReference type="InterPro" id="IPR006442">
    <property type="entry name" value="Antitoxin_Phd/YefM"/>
</dbReference>
<dbReference type="SUPFAM" id="SSF143120">
    <property type="entry name" value="YefM-like"/>
    <property type="match status" value="1"/>
</dbReference>
<dbReference type="Gene3D" id="3.40.1620.10">
    <property type="entry name" value="YefM-like domain"/>
    <property type="match status" value="1"/>
</dbReference>
<evidence type="ECO:0000256" key="2">
    <source>
        <dbReference type="RuleBase" id="RU362080"/>
    </source>
</evidence>
<evidence type="ECO:0000256" key="1">
    <source>
        <dbReference type="ARBA" id="ARBA00009981"/>
    </source>
</evidence>
<dbReference type="EMBL" id="GG693887">
    <property type="protein sequence ID" value="EES51680.1"/>
    <property type="molecule type" value="Genomic_DNA"/>
</dbReference>
<sequence>MKIVNILEAKSTLSKLIDAVEAGREKEIVIARHGRPVARLTKIDEGGSTMRLGIAKGLFSVPESIDEEDGLIASLFYGEPDK</sequence>
<dbReference type="InterPro" id="IPR036165">
    <property type="entry name" value="YefM-like_sf"/>
</dbReference>
<gene>
    <name evidence="3" type="ORF">UBAL3_95680117</name>
</gene>
<dbReference type="Proteomes" id="UP000009374">
    <property type="component" value="Unassembled WGS sequence"/>
</dbReference>
<name>C6I0M5_9BACT</name>
<keyword evidence="4" id="KW-1185">Reference proteome</keyword>
<accession>C6I0M5</accession>
<dbReference type="Pfam" id="PF02604">
    <property type="entry name" value="PhdYeFM_antitox"/>
    <property type="match status" value="1"/>
</dbReference>
<dbReference type="NCBIfam" id="TIGR01552">
    <property type="entry name" value="phd_fam"/>
    <property type="match status" value="1"/>
</dbReference>
<protein>
    <recommendedName>
        <fullName evidence="2">Antitoxin</fullName>
    </recommendedName>
</protein>
<dbReference type="AlphaFoldDB" id="C6I0M5"/>
<evidence type="ECO:0000313" key="3">
    <source>
        <dbReference type="EMBL" id="EES51680.1"/>
    </source>
</evidence>